<dbReference type="InterPro" id="IPR008506">
    <property type="entry name" value="SND2/TMEM208"/>
</dbReference>
<dbReference type="GO" id="GO:0006624">
    <property type="term" value="P:vacuolar protein processing"/>
    <property type="evidence" value="ECO:0007669"/>
    <property type="project" value="TreeGrafter"/>
</dbReference>
<evidence type="ECO:0000256" key="7">
    <source>
        <dbReference type="SAM" id="Phobius"/>
    </source>
</evidence>
<dbReference type="PANTHER" id="PTHR13505">
    <property type="entry name" value="TRANSMEMBRANE PROTEIN 208"/>
    <property type="match status" value="1"/>
</dbReference>
<accession>A0A9N9H2X6</accession>
<evidence type="ECO:0000256" key="4">
    <source>
        <dbReference type="ARBA" id="ARBA00022824"/>
    </source>
</evidence>
<comment type="similarity">
    <text evidence="2">Belongs to the TMEM208 family.</text>
</comment>
<dbReference type="EMBL" id="CAJVPP010004615">
    <property type="protein sequence ID" value="CAG8652755.1"/>
    <property type="molecule type" value="Genomic_DNA"/>
</dbReference>
<evidence type="ECO:0000256" key="6">
    <source>
        <dbReference type="ARBA" id="ARBA00023136"/>
    </source>
</evidence>
<protein>
    <submittedName>
        <fullName evidence="8">600_t:CDS:1</fullName>
    </submittedName>
</protein>
<feature type="transmembrane region" description="Helical" evidence="7">
    <location>
        <begin position="43"/>
        <end position="62"/>
    </location>
</feature>
<sequence length="93" mass="10587">MAKQSDKKISQENLRYLKNLKLGFLSVNAVYILYRILLNYSTFTFWLGTGYVITTGITLFLWKQLVNYGTPKYDARGAVVWPGDDLNSEGLTA</sequence>
<dbReference type="AlphaFoldDB" id="A0A9N9H2X6"/>
<dbReference type="Pfam" id="PF05620">
    <property type="entry name" value="TMEM208_SND2"/>
    <property type="match status" value="1"/>
</dbReference>
<dbReference type="Proteomes" id="UP000789375">
    <property type="component" value="Unassembled WGS sequence"/>
</dbReference>
<evidence type="ECO:0000256" key="1">
    <source>
        <dbReference type="ARBA" id="ARBA00004477"/>
    </source>
</evidence>
<keyword evidence="6 7" id="KW-0472">Membrane</keyword>
<evidence type="ECO:0000313" key="8">
    <source>
        <dbReference type="EMBL" id="CAG8652755.1"/>
    </source>
</evidence>
<gene>
    <name evidence="8" type="ORF">FMOSSE_LOCUS11554</name>
</gene>
<dbReference type="PANTHER" id="PTHR13505:SF7">
    <property type="entry name" value="TRANSMEMBRANE PROTEIN 208"/>
    <property type="match status" value="1"/>
</dbReference>
<keyword evidence="5 7" id="KW-1133">Transmembrane helix</keyword>
<keyword evidence="4" id="KW-0256">Endoplasmic reticulum</keyword>
<evidence type="ECO:0000313" key="9">
    <source>
        <dbReference type="Proteomes" id="UP000789375"/>
    </source>
</evidence>
<feature type="transmembrane region" description="Helical" evidence="7">
    <location>
        <begin position="20"/>
        <end position="37"/>
    </location>
</feature>
<dbReference type="GO" id="GO:0005789">
    <property type="term" value="C:endoplasmic reticulum membrane"/>
    <property type="evidence" value="ECO:0007669"/>
    <property type="project" value="UniProtKB-SubCell"/>
</dbReference>
<comment type="subcellular location">
    <subcellularLocation>
        <location evidence="1">Endoplasmic reticulum membrane</location>
        <topology evidence="1">Multi-pass membrane protein</topology>
    </subcellularLocation>
</comment>
<keyword evidence="3 7" id="KW-0812">Transmembrane</keyword>
<dbReference type="GO" id="GO:0005773">
    <property type="term" value="C:vacuole"/>
    <property type="evidence" value="ECO:0007669"/>
    <property type="project" value="GOC"/>
</dbReference>
<organism evidence="8 9">
    <name type="scientific">Funneliformis mosseae</name>
    <name type="common">Endomycorrhizal fungus</name>
    <name type="synonym">Glomus mosseae</name>
    <dbReference type="NCBI Taxonomy" id="27381"/>
    <lineage>
        <taxon>Eukaryota</taxon>
        <taxon>Fungi</taxon>
        <taxon>Fungi incertae sedis</taxon>
        <taxon>Mucoromycota</taxon>
        <taxon>Glomeromycotina</taxon>
        <taxon>Glomeromycetes</taxon>
        <taxon>Glomerales</taxon>
        <taxon>Glomeraceae</taxon>
        <taxon>Funneliformis</taxon>
    </lineage>
</organism>
<keyword evidence="9" id="KW-1185">Reference proteome</keyword>
<comment type="caution">
    <text evidence="8">The sequence shown here is derived from an EMBL/GenBank/DDBJ whole genome shotgun (WGS) entry which is preliminary data.</text>
</comment>
<evidence type="ECO:0000256" key="5">
    <source>
        <dbReference type="ARBA" id="ARBA00022989"/>
    </source>
</evidence>
<name>A0A9N9H2X6_FUNMO</name>
<reference evidence="8" key="1">
    <citation type="submission" date="2021-06" db="EMBL/GenBank/DDBJ databases">
        <authorList>
            <person name="Kallberg Y."/>
            <person name="Tangrot J."/>
            <person name="Rosling A."/>
        </authorList>
    </citation>
    <scope>NUCLEOTIDE SEQUENCE</scope>
    <source>
        <strain evidence="8">87-6 pot B 2015</strain>
    </source>
</reference>
<evidence type="ECO:0000256" key="3">
    <source>
        <dbReference type="ARBA" id="ARBA00022692"/>
    </source>
</evidence>
<proteinExistence type="inferred from homology"/>
<evidence type="ECO:0000256" key="2">
    <source>
        <dbReference type="ARBA" id="ARBA00009950"/>
    </source>
</evidence>